<dbReference type="SUPFAM" id="SSF56112">
    <property type="entry name" value="Protein kinase-like (PK-like)"/>
    <property type="match status" value="1"/>
</dbReference>
<accession>A0A9P7YZE8</accession>
<protein>
    <recommendedName>
        <fullName evidence="1">PH domain-containing protein</fullName>
    </recommendedName>
</protein>
<keyword evidence="3" id="KW-1185">Reference proteome</keyword>
<dbReference type="Proteomes" id="UP000887226">
    <property type="component" value="Unassembled WGS sequence"/>
</dbReference>
<dbReference type="Pfam" id="PF01636">
    <property type="entry name" value="APH"/>
    <property type="match status" value="1"/>
</dbReference>
<reference evidence="2" key="1">
    <citation type="journal article" date="2021" name="IMA Fungus">
        <title>Genomic characterization of three marine fungi, including Emericellopsis atlantica sp. nov. with signatures of a generalist lifestyle and marine biomass degradation.</title>
        <authorList>
            <person name="Hagestad O.C."/>
            <person name="Hou L."/>
            <person name="Andersen J.H."/>
            <person name="Hansen E.H."/>
            <person name="Altermark B."/>
            <person name="Li C."/>
            <person name="Kuhnert E."/>
            <person name="Cox R.J."/>
            <person name="Crous P.W."/>
            <person name="Spatafora J.W."/>
            <person name="Lail K."/>
            <person name="Amirebrahimi M."/>
            <person name="Lipzen A."/>
            <person name="Pangilinan J."/>
            <person name="Andreopoulos W."/>
            <person name="Hayes R.D."/>
            <person name="Ng V."/>
            <person name="Grigoriev I.V."/>
            <person name="Jackson S.A."/>
            <person name="Sutton T.D.S."/>
            <person name="Dobson A.D.W."/>
            <person name="Rama T."/>
        </authorList>
    </citation>
    <scope>NUCLEOTIDE SEQUENCE</scope>
    <source>
        <strain evidence="2">TRa3180A</strain>
    </source>
</reference>
<feature type="domain" description="PH" evidence="1">
    <location>
        <begin position="1"/>
        <end position="83"/>
    </location>
</feature>
<proteinExistence type="predicted"/>
<evidence type="ECO:0000313" key="3">
    <source>
        <dbReference type="Proteomes" id="UP000887226"/>
    </source>
</evidence>
<dbReference type="EMBL" id="MU254064">
    <property type="protein sequence ID" value="KAG9242526.1"/>
    <property type="molecule type" value="Genomic_DNA"/>
</dbReference>
<dbReference type="InterPro" id="IPR051678">
    <property type="entry name" value="AGP_Transferase"/>
</dbReference>
<dbReference type="InterPro" id="IPR011009">
    <property type="entry name" value="Kinase-like_dom_sf"/>
</dbReference>
<sequence length="439" mass="50209">MSESNPTAPNVVADEALLDQIFAGEKLEGLVKLEKPVYITQNQHKCVFRIVNRGKAYIVRLTSEEKESHELRAWTTTLQAIARLALPTLVPHTLMIGTAHNAQDQWFHYSVNKFIEGQSLDNTWEHLSTDNQRLVVAQIIMAQEKLHILPFQVPYFNRCTWNRRTISWPVGQVIEGIECPGDVIFGSWVDFAFNGQGLLKNYVNFRKAKNVGCILARDATSRNTVLQSPASTSYGQVGIHPFDVEHWRLDAVLCHNDLNPPNIILRRQIPANPSGDVVWKLAGIVNWKKASFVPSAYELTLLDAYLGVENQHLKYYLLMKEHMKALLPNTRPQTILADAMKLIFDSQQHLYAHGKITAADRQRFLRDYTLSRSGDTYGGWISETLEEIYPAIGWTRQEPEEVMRAVNQAIVNENEDVNEVVQQHHGRHRRQQSEFLRLL</sequence>
<organism evidence="2 3">
    <name type="scientific">Calycina marina</name>
    <dbReference type="NCBI Taxonomy" id="1763456"/>
    <lineage>
        <taxon>Eukaryota</taxon>
        <taxon>Fungi</taxon>
        <taxon>Dikarya</taxon>
        <taxon>Ascomycota</taxon>
        <taxon>Pezizomycotina</taxon>
        <taxon>Leotiomycetes</taxon>
        <taxon>Helotiales</taxon>
        <taxon>Pezizellaceae</taxon>
        <taxon>Calycina</taxon>
    </lineage>
</organism>
<dbReference type="PROSITE" id="PS50003">
    <property type="entry name" value="PH_DOMAIN"/>
    <property type="match status" value="1"/>
</dbReference>
<gene>
    <name evidence="2" type="ORF">BJ878DRAFT_425715</name>
</gene>
<dbReference type="OrthoDB" id="2906425at2759"/>
<evidence type="ECO:0000313" key="2">
    <source>
        <dbReference type="EMBL" id="KAG9242526.1"/>
    </source>
</evidence>
<evidence type="ECO:0000259" key="1">
    <source>
        <dbReference type="PROSITE" id="PS50003"/>
    </source>
</evidence>
<dbReference type="PANTHER" id="PTHR21310">
    <property type="entry name" value="AMINOGLYCOSIDE PHOSPHOTRANSFERASE-RELATED-RELATED"/>
    <property type="match status" value="1"/>
</dbReference>
<name>A0A9P7YZE8_9HELO</name>
<comment type="caution">
    <text evidence="2">The sequence shown here is derived from an EMBL/GenBank/DDBJ whole genome shotgun (WGS) entry which is preliminary data.</text>
</comment>
<dbReference type="InterPro" id="IPR001849">
    <property type="entry name" value="PH_domain"/>
</dbReference>
<dbReference type="AlphaFoldDB" id="A0A9P7YZE8"/>
<dbReference type="InterPro" id="IPR002575">
    <property type="entry name" value="Aminoglycoside_PTrfase"/>
</dbReference>